<dbReference type="Pfam" id="PF21404">
    <property type="entry name" value="AMG1_III"/>
    <property type="match status" value="1"/>
</dbReference>
<dbReference type="InterPro" id="IPR049023">
    <property type="entry name" value="AMG1_II"/>
</dbReference>
<evidence type="ECO:0000259" key="17">
    <source>
        <dbReference type="Pfam" id="PF00408"/>
    </source>
</evidence>
<keyword evidence="9 13" id="KW-0413">Isomerase</keyword>
<dbReference type="EC" id="5.4.2.3" evidence="4 13"/>
<evidence type="ECO:0000256" key="2">
    <source>
        <dbReference type="ARBA" id="ARBA00004865"/>
    </source>
</evidence>
<comment type="function">
    <text evidence="11 13">Catalyzes the conversion of GlcNAc-6-P into GlcNAc-1-P during the synthesis of uridine diphosphate/UDP-GlcNAc, a sugar nucleotide critical to multiple glycosylation pathways including protein N- and O-glycosylation.</text>
</comment>
<dbReference type="InterPro" id="IPR016066">
    <property type="entry name" value="A-D-PHexomutase_CS"/>
</dbReference>
<comment type="cofactor">
    <cofactor evidence="13 16">
        <name>Mg(2+)</name>
        <dbReference type="ChEBI" id="CHEBI:18420"/>
    </cofactor>
    <text evidence="13 16">Binds 1 Mg(2+) ion per subunit.</text>
</comment>
<accession>A0A7J7KQM3</accession>
<feature type="domain" description="Alpha-D-phosphohexomutase alpha/beta/alpha" evidence="18">
    <location>
        <begin position="64"/>
        <end position="97"/>
    </location>
</feature>
<gene>
    <name evidence="21" type="ORF">EB796_001324</name>
</gene>
<dbReference type="PROSITE" id="PS00710">
    <property type="entry name" value="PGM_PMM"/>
    <property type="match status" value="1"/>
</dbReference>
<keyword evidence="7 13" id="KW-0460">Magnesium</keyword>
<dbReference type="SUPFAM" id="SSF55957">
    <property type="entry name" value="Phosphoglucomutase, C-terminal domain"/>
    <property type="match status" value="1"/>
</dbReference>
<sequence length="554" mass="59828">MLHDTPVAGIMSSFADVIKHAAQNYPKTDQDAYLYGTAGFRMKAEKLNFIAYRVGILASLRSQAKSAVTGVMITASHNPACDNGVKIIEPHGEMLHVDWESFATKMVNCRDEDLGNVIQSIIEETKLDPSITPQVFVGMDTRPSSPGLSKACQAGVSVMNGKVTDYGYVTTPQLHYIVWSHNTKFTHPPTQEGYYLKISTALRQFLDLCKHSNSITQKVTVDGSNGVGAMKVKELQAYLGDMLTVNPVFDGSTGVLNYQCGADYVKSNQTSPVGLDLVPGEKYASFDGDADRIVYYFITQDGKFQLLDGDKIAILIASYLKQLLVDSGLSKEISLGLVQTAYANGASTEYISDKLSVPVSCSKTGVKHLHHCALQYDIGVYFEANGHGTVMFSDKAAMTIDLAAKSADANTAAGTASLKLSALTQLIMQIVGDAISDLVFVEAILTDLKMTLSQWNDQYTDLPNVLCKVSVADRQVIKTTNAERTATSPIGLQAAIDEAVLKVSKGRSFVRPSGTEDVVRVYAEASTLEEVKQLSLGVACLVYDMCGGVGERPV</sequence>
<dbReference type="FunFam" id="3.40.120.10:FF:000013">
    <property type="entry name" value="Phosphoacetylglucosamine mutase"/>
    <property type="match status" value="1"/>
</dbReference>
<dbReference type="CDD" id="cd03086">
    <property type="entry name" value="PGM3"/>
    <property type="match status" value="1"/>
</dbReference>
<dbReference type="Proteomes" id="UP000593567">
    <property type="component" value="Unassembled WGS sequence"/>
</dbReference>
<dbReference type="PANTHER" id="PTHR45955:SF1">
    <property type="entry name" value="PHOSPHOACETYLGLUCOSAMINE MUTASE"/>
    <property type="match status" value="1"/>
</dbReference>
<dbReference type="GO" id="GO:0004610">
    <property type="term" value="F:phosphoacetylglucosamine mutase activity"/>
    <property type="evidence" value="ECO:0007669"/>
    <property type="project" value="UniProtKB-UniRule"/>
</dbReference>
<evidence type="ECO:0000256" key="6">
    <source>
        <dbReference type="ARBA" id="ARBA00022723"/>
    </source>
</evidence>
<comment type="caution">
    <text evidence="21">The sequence shown here is derived from an EMBL/GenBank/DDBJ whole genome shotgun (WGS) entry which is preliminary data.</text>
</comment>
<dbReference type="GO" id="GO:0005975">
    <property type="term" value="P:carbohydrate metabolic process"/>
    <property type="evidence" value="ECO:0007669"/>
    <property type="project" value="InterPro"/>
</dbReference>
<dbReference type="PANTHER" id="PTHR45955">
    <property type="entry name" value="PHOSPHOACETYLGLUCOSAMINE MUTASE"/>
    <property type="match status" value="1"/>
</dbReference>
<comment type="similarity">
    <text evidence="3 13">Belongs to the phosphohexose mutase family.</text>
</comment>
<evidence type="ECO:0000256" key="15">
    <source>
        <dbReference type="PIRSR" id="PIRSR016408-2"/>
    </source>
</evidence>
<dbReference type="InterPro" id="IPR005843">
    <property type="entry name" value="A-D-PHexomutase_C"/>
</dbReference>
<feature type="binding site" description="via phosphate group" evidence="16">
    <location>
        <position position="76"/>
    </location>
    <ligand>
        <name>Mg(2+)</name>
        <dbReference type="ChEBI" id="CHEBI:18420"/>
    </ligand>
</feature>
<evidence type="ECO:0000259" key="20">
    <source>
        <dbReference type="Pfam" id="PF21405"/>
    </source>
</evidence>
<evidence type="ECO:0000256" key="8">
    <source>
        <dbReference type="ARBA" id="ARBA00022990"/>
    </source>
</evidence>
<evidence type="ECO:0000256" key="3">
    <source>
        <dbReference type="ARBA" id="ARBA00010231"/>
    </source>
</evidence>
<dbReference type="GO" id="GO:0006048">
    <property type="term" value="P:UDP-N-acetylglucosamine biosynthetic process"/>
    <property type="evidence" value="ECO:0007669"/>
    <property type="project" value="UniProtKB-UniRule"/>
</dbReference>
<evidence type="ECO:0000256" key="7">
    <source>
        <dbReference type="ARBA" id="ARBA00022842"/>
    </source>
</evidence>
<dbReference type="Gene3D" id="3.40.120.10">
    <property type="entry name" value="Alpha-D-Glucose-1,6-Bisphosphate, subunit A, domain 3"/>
    <property type="match status" value="2"/>
</dbReference>
<evidence type="ECO:0000256" key="9">
    <source>
        <dbReference type="ARBA" id="ARBA00023235"/>
    </source>
</evidence>
<evidence type="ECO:0000256" key="13">
    <source>
        <dbReference type="PIRNR" id="PIRNR016408"/>
    </source>
</evidence>
<dbReference type="GO" id="GO:0000287">
    <property type="term" value="F:magnesium ion binding"/>
    <property type="evidence" value="ECO:0007669"/>
    <property type="project" value="InterPro"/>
</dbReference>
<dbReference type="FunFam" id="3.30.310.50:FF:000003">
    <property type="entry name" value="Phosphoacetylglucosamine mutase"/>
    <property type="match status" value="1"/>
</dbReference>
<dbReference type="EMBL" id="VXIV02000152">
    <property type="protein sequence ID" value="KAF6040363.1"/>
    <property type="molecule type" value="Genomic_DNA"/>
</dbReference>
<dbReference type="AlphaFoldDB" id="A0A7J7KQM3"/>
<dbReference type="UniPathway" id="UPA00113">
    <property type="reaction ID" value="UER00530"/>
</dbReference>
<evidence type="ECO:0000256" key="4">
    <source>
        <dbReference type="ARBA" id="ARBA00012731"/>
    </source>
</evidence>
<keyword evidence="6 13" id="KW-0479">Metal-binding</keyword>
<dbReference type="InterPro" id="IPR005844">
    <property type="entry name" value="A-D-PHexomutase_a/b/a-I"/>
</dbReference>
<feature type="binding site" evidence="15">
    <location>
        <position position="520"/>
    </location>
    <ligand>
        <name>substrate</name>
    </ligand>
</feature>
<organism evidence="21 22">
    <name type="scientific">Bugula neritina</name>
    <name type="common">Brown bryozoan</name>
    <name type="synonym">Sertularia neritina</name>
    <dbReference type="NCBI Taxonomy" id="10212"/>
    <lineage>
        <taxon>Eukaryota</taxon>
        <taxon>Metazoa</taxon>
        <taxon>Spiralia</taxon>
        <taxon>Lophotrochozoa</taxon>
        <taxon>Bryozoa</taxon>
        <taxon>Gymnolaemata</taxon>
        <taxon>Cheilostomatida</taxon>
        <taxon>Flustrina</taxon>
        <taxon>Buguloidea</taxon>
        <taxon>Bugulidae</taxon>
        <taxon>Bugula</taxon>
    </lineage>
</organism>
<dbReference type="InterPro" id="IPR016055">
    <property type="entry name" value="A-D-PHexomutase_a/b/a-I/II/III"/>
</dbReference>
<evidence type="ECO:0000256" key="14">
    <source>
        <dbReference type="PIRSR" id="PIRSR016408-1"/>
    </source>
</evidence>
<evidence type="ECO:0000256" key="12">
    <source>
        <dbReference type="ARBA" id="ARBA00070218"/>
    </source>
</evidence>
<name>A0A7J7KQM3_BUGNE</name>
<evidence type="ECO:0000256" key="10">
    <source>
        <dbReference type="ARBA" id="ARBA00023277"/>
    </source>
</evidence>
<dbReference type="SUPFAM" id="SSF53738">
    <property type="entry name" value="Phosphoglucomutase, first 3 domains"/>
    <property type="match status" value="3"/>
</dbReference>
<dbReference type="InterPro" id="IPR016657">
    <property type="entry name" value="PAGM"/>
</dbReference>
<dbReference type="Pfam" id="PF21405">
    <property type="entry name" value="AMG1_II"/>
    <property type="match status" value="1"/>
</dbReference>
<evidence type="ECO:0000256" key="5">
    <source>
        <dbReference type="ARBA" id="ARBA00022553"/>
    </source>
</evidence>
<feature type="domain" description="Alpha-D-phosphohexomutase C-terminal" evidence="17">
    <location>
        <begin position="504"/>
        <end position="534"/>
    </location>
</feature>
<dbReference type="InterPro" id="IPR036900">
    <property type="entry name" value="A-D-PHexomutase_C_sf"/>
</dbReference>
<keyword evidence="22" id="KW-1185">Reference proteome</keyword>
<comment type="catalytic activity">
    <reaction evidence="1 13">
        <text>N-acetyl-alpha-D-glucosamine 1-phosphate = N-acetyl-D-glucosamine 6-phosphate</text>
        <dbReference type="Rhea" id="RHEA:23804"/>
        <dbReference type="ChEBI" id="CHEBI:57513"/>
        <dbReference type="ChEBI" id="CHEBI:57776"/>
        <dbReference type="EC" id="5.4.2.3"/>
    </reaction>
</comment>
<feature type="binding site" evidence="15">
    <location>
        <begin position="383"/>
        <end position="385"/>
    </location>
    <ligand>
        <name>substrate</name>
    </ligand>
</feature>
<keyword evidence="5" id="KW-0597">Phosphoprotein</keyword>
<feature type="binding site" evidence="16">
    <location>
        <position position="291"/>
    </location>
    <ligand>
        <name>Mg(2+)</name>
        <dbReference type="ChEBI" id="CHEBI:18420"/>
    </ligand>
</feature>
<proteinExistence type="inferred from homology"/>
<comment type="pathway">
    <text evidence="2 13">Nucleotide-sugar biosynthesis; UDP-N-acetyl-alpha-D-glucosamine biosynthesis; N-acetyl-alpha-D-glucosamine 1-phosphate from alpha-D-glucosamine 6-phosphate (route I): step 2/2.</text>
</comment>
<feature type="domain" description="Alpha-D-phosphohexomutase alpha/beta/alpha" evidence="18">
    <location>
        <begin position="116"/>
        <end position="182"/>
    </location>
</feature>
<evidence type="ECO:0000259" key="19">
    <source>
        <dbReference type="Pfam" id="PF21404"/>
    </source>
</evidence>
<keyword evidence="8" id="KW-0007">Acetylation</keyword>
<feature type="binding site" evidence="16">
    <location>
        <position position="289"/>
    </location>
    <ligand>
        <name>Mg(2+)</name>
        <dbReference type="ChEBI" id="CHEBI:18420"/>
    </ligand>
</feature>
<reference evidence="21" key="1">
    <citation type="submission" date="2020-06" db="EMBL/GenBank/DDBJ databases">
        <title>Draft genome of Bugula neritina, a colonial animal packing powerful symbionts and potential medicines.</title>
        <authorList>
            <person name="Rayko M."/>
        </authorList>
    </citation>
    <scope>NUCLEOTIDE SEQUENCE [LARGE SCALE GENOMIC DNA]</scope>
    <source>
        <strain evidence="21">Kwan_BN1</strain>
    </source>
</reference>
<feature type="domain" description="Phosphoacetylglucosamine mutase AMG1" evidence="20">
    <location>
        <begin position="216"/>
        <end position="294"/>
    </location>
</feature>
<feature type="active site" description="Phosphoserine intermediate" evidence="14">
    <location>
        <position position="76"/>
    </location>
</feature>
<feature type="binding site" evidence="16">
    <location>
        <position position="287"/>
    </location>
    <ligand>
        <name>Mg(2+)</name>
        <dbReference type="ChEBI" id="CHEBI:18420"/>
    </ligand>
</feature>
<evidence type="ECO:0000256" key="16">
    <source>
        <dbReference type="PIRSR" id="PIRSR016408-3"/>
    </source>
</evidence>
<evidence type="ECO:0000256" key="1">
    <source>
        <dbReference type="ARBA" id="ARBA00000558"/>
    </source>
</evidence>
<dbReference type="FunFam" id="3.40.120.10:FF:000015">
    <property type="entry name" value="Phosphoacetylglucosamine mutase"/>
    <property type="match status" value="1"/>
</dbReference>
<evidence type="ECO:0000256" key="11">
    <source>
        <dbReference type="ARBA" id="ARBA00060228"/>
    </source>
</evidence>
<evidence type="ECO:0000313" key="22">
    <source>
        <dbReference type="Proteomes" id="UP000593567"/>
    </source>
</evidence>
<dbReference type="OrthoDB" id="1928at2759"/>
<feature type="binding site" evidence="15">
    <location>
        <begin position="511"/>
        <end position="515"/>
    </location>
    <ligand>
        <name>substrate</name>
    </ligand>
</feature>
<protein>
    <recommendedName>
        <fullName evidence="12 13">Phosphoacetylglucosamine mutase</fullName>
        <shortName evidence="13">PAGM</shortName>
        <ecNumber evidence="4 13">5.4.2.3</ecNumber>
    </recommendedName>
    <alternativeName>
        <fullName evidence="13">Acetylglucosamine phosphomutase</fullName>
    </alternativeName>
    <alternativeName>
        <fullName evidence="13">N-acetylglucosamine-phosphate mutase</fullName>
    </alternativeName>
</protein>
<dbReference type="PIRSF" id="PIRSF016408">
    <property type="entry name" value="PAGM"/>
    <property type="match status" value="1"/>
</dbReference>
<keyword evidence="10" id="KW-0119">Carbohydrate metabolism</keyword>
<dbReference type="Pfam" id="PF02878">
    <property type="entry name" value="PGM_PMM_I"/>
    <property type="match status" value="2"/>
</dbReference>
<evidence type="ECO:0000259" key="18">
    <source>
        <dbReference type="Pfam" id="PF02878"/>
    </source>
</evidence>
<dbReference type="InterPro" id="IPR049022">
    <property type="entry name" value="AMG1_III"/>
</dbReference>
<dbReference type="Pfam" id="PF00408">
    <property type="entry name" value="PGM_PMM_IV"/>
    <property type="match status" value="1"/>
</dbReference>
<feature type="domain" description="Phosphoacetylglucosamine mutase AMG1" evidence="19">
    <location>
        <begin position="308"/>
        <end position="447"/>
    </location>
</feature>
<evidence type="ECO:0000313" key="21">
    <source>
        <dbReference type="EMBL" id="KAF6040363.1"/>
    </source>
</evidence>
<dbReference type="Gene3D" id="3.30.310.50">
    <property type="entry name" value="Alpha-D-phosphohexomutase, C-terminal domain"/>
    <property type="match status" value="1"/>
</dbReference>